<organism evidence="2 3">
    <name type="scientific">Daphnia galeata</name>
    <dbReference type="NCBI Taxonomy" id="27404"/>
    <lineage>
        <taxon>Eukaryota</taxon>
        <taxon>Metazoa</taxon>
        <taxon>Ecdysozoa</taxon>
        <taxon>Arthropoda</taxon>
        <taxon>Crustacea</taxon>
        <taxon>Branchiopoda</taxon>
        <taxon>Diplostraca</taxon>
        <taxon>Cladocera</taxon>
        <taxon>Anomopoda</taxon>
        <taxon>Daphniidae</taxon>
        <taxon>Daphnia</taxon>
    </lineage>
</organism>
<protein>
    <submittedName>
        <fullName evidence="2">Uncharacterized protein</fullName>
    </submittedName>
</protein>
<accession>A0A8J2WC08</accession>
<evidence type="ECO:0000313" key="2">
    <source>
        <dbReference type="EMBL" id="CAH0098294.1"/>
    </source>
</evidence>
<sequence>MSRLNRESIALFGCLLLLQLSICSAGPARSTRVTAVASRNSGNIQQRVARNDANVGQDYLKTRDADPLATTLDSVSPTTESFSPVVEPETKIQDEISSVVLPVTDEPAVPVSDVDHSSVAVDAPIAVEFQDAVEPLPVQVLEITSEVEDPSADLRIVDAEPLIGDIPAEGPVAPAVVESLSEPVDVPLVDALVSVTTVSPAFPIFLSALLPLEPVESPEVIPEKVEISPSEAPMAPMAPIYLPVQSPVLYQANPMKSELSSHFPSRPFGSLPRPRELGFPPVSNTRENVIRDVNWHAKLGRAYRSSWY</sequence>
<evidence type="ECO:0000256" key="1">
    <source>
        <dbReference type="SAM" id="SignalP"/>
    </source>
</evidence>
<feature type="chain" id="PRO_5035149054" evidence="1">
    <location>
        <begin position="26"/>
        <end position="308"/>
    </location>
</feature>
<name>A0A8J2WC08_9CRUS</name>
<comment type="caution">
    <text evidence="2">The sequence shown here is derived from an EMBL/GenBank/DDBJ whole genome shotgun (WGS) entry which is preliminary data.</text>
</comment>
<dbReference type="AlphaFoldDB" id="A0A8J2WC08"/>
<gene>
    <name evidence="2" type="ORF">DGAL_LOCUS343</name>
</gene>
<evidence type="ECO:0000313" key="3">
    <source>
        <dbReference type="Proteomes" id="UP000789390"/>
    </source>
</evidence>
<dbReference type="EMBL" id="CAKKLH010000002">
    <property type="protein sequence ID" value="CAH0098294.1"/>
    <property type="molecule type" value="Genomic_DNA"/>
</dbReference>
<reference evidence="2" key="1">
    <citation type="submission" date="2021-11" db="EMBL/GenBank/DDBJ databases">
        <authorList>
            <person name="Schell T."/>
        </authorList>
    </citation>
    <scope>NUCLEOTIDE SEQUENCE</scope>
    <source>
        <strain evidence="2">M5</strain>
    </source>
</reference>
<dbReference type="OrthoDB" id="6359361at2759"/>
<keyword evidence="3" id="KW-1185">Reference proteome</keyword>
<keyword evidence="1" id="KW-0732">Signal</keyword>
<feature type="signal peptide" evidence="1">
    <location>
        <begin position="1"/>
        <end position="25"/>
    </location>
</feature>
<dbReference type="Proteomes" id="UP000789390">
    <property type="component" value="Unassembled WGS sequence"/>
</dbReference>
<proteinExistence type="predicted"/>